<keyword evidence="1" id="KW-0812">Transmembrane</keyword>
<proteinExistence type="predicted"/>
<feature type="transmembrane region" description="Helical" evidence="1">
    <location>
        <begin position="89"/>
        <end position="108"/>
    </location>
</feature>
<dbReference type="AlphaFoldDB" id="A0A8S1VLI6"/>
<name>A0A8S1VLI6_PAROT</name>
<keyword evidence="1" id="KW-0472">Membrane</keyword>
<sequence length="163" mass="18781">MFRNIKIVSNINETQKITREQILEKTQKDVIQVDNKQKQQVLTMSQSVQLNLIDNPFQQNGQGQAILFNRDGSTMIVSLKYGIVKKEDLNYLILIINVAILIIVQCIAKRQITLFLVVALEKLYVGNKLTKVSGNGHNHQIAQLMCYVFIVKQIRGSTYFWRE</sequence>
<organism evidence="2 3">
    <name type="scientific">Paramecium octaurelia</name>
    <dbReference type="NCBI Taxonomy" id="43137"/>
    <lineage>
        <taxon>Eukaryota</taxon>
        <taxon>Sar</taxon>
        <taxon>Alveolata</taxon>
        <taxon>Ciliophora</taxon>
        <taxon>Intramacronucleata</taxon>
        <taxon>Oligohymenophorea</taxon>
        <taxon>Peniculida</taxon>
        <taxon>Parameciidae</taxon>
        <taxon>Paramecium</taxon>
    </lineage>
</organism>
<accession>A0A8S1VLI6</accession>
<gene>
    <name evidence="2" type="ORF">POCTA_138.1.T0690007</name>
</gene>
<dbReference type="Proteomes" id="UP000683925">
    <property type="component" value="Unassembled WGS sequence"/>
</dbReference>
<comment type="caution">
    <text evidence="2">The sequence shown here is derived from an EMBL/GenBank/DDBJ whole genome shotgun (WGS) entry which is preliminary data.</text>
</comment>
<dbReference type="EMBL" id="CAJJDP010000068">
    <property type="protein sequence ID" value="CAD8177413.1"/>
    <property type="molecule type" value="Genomic_DNA"/>
</dbReference>
<evidence type="ECO:0000256" key="1">
    <source>
        <dbReference type="SAM" id="Phobius"/>
    </source>
</evidence>
<evidence type="ECO:0000313" key="2">
    <source>
        <dbReference type="EMBL" id="CAD8177413.1"/>
    </source>
</evidence>
<reference evidence="2" key="1">
    <citation type="submission" date="2021-01" db="EMBL/GenBank/DDBJ databases">
        <authorList>
            <consortium name="Genoscope - CEA"/>
            <person name="William W."/>
        </authorList>
    </citation>
    <scope>NUCLEOTIDE SEQUENCE</scope>
</reference>
<evidence type="ECO:0008006" key="4">
    <source>
        <dbReference type="Google" id="ProtNLM"/>
    </source>
</evidence>
<protein>
    <recommendedName>
        <fullName evidence="4">Transmembrane protein</fullName>
    </recommendedName>
</protein>
<evidence type="ECO:0000313" key="3">
    <source>
        <dbReference type="Proteomes" id="UP000683925"/>
    </source>
</evidence>
<keyword evidence="1" id="KW-1133">Transmembrane helix</keyword>
<keyword evidence="3" id="KW-1185">Reference proteome</keyword>